<comment type="subcellular location">
    <subcellularLocation>
        <location evidence="1">Cell membrane</location>
        <topology evidence="1">Multi-pass membrane protein</topology>
    </subcellularLocation>
</comment>
<dbReference type="PANTHER" id="PTHR30472">
    <property type="entry name" value="FERRIC ENTEROBACTIN TRANSPORT SYSTEM PERMEASE PROTEIN"/>
    <property type="match status" value="1"/>
</dbReference>
<dbReference type="CDD" id="cd06550">
    <property type="entry name" value="TM_ABC_iron-siderophores_like"/>
    <property type="match status" value="1"/>
</dbReference>
<feature type="transmembrane region" description="Helical" evidence="8">
    <location>
        <begin position="34"/>
        <end position="61"/>
    </location>
</feature>
<dbReference type="GO" id="GO:0033214">
    <property type="term" value="P:siderophore-iron import into cell"/>
    <property type="evidence" value="ECO:0007669"/>
    <property type="project" value="TreeGrafter"/>
</dbReference>
<dbReference type="InterPro" id="IPR037294">
    <property type="entry name" value="ABC_BtuC-like"/>
</dbReference>
<dbReference type="PANTHER" id="PTHR30472:SF25">
    <property type="entry name" value="ABC TRANSPORTER PERMEASE PROTEIN MJ0876-RELATED"/>
    <property type="match status" value="1"/>
</dbReference>
<gene>
    <name evidence="9" type="primary">hmuU_2</name>
    <name evidence="9" type="ORF">Pan216_12640</name>
</gene>
<evidence type="ECO:0000313" key="10">
    <source>
        <dbReference type="Proteomes" id="UP000317093"/>
    </source>
</evidence>
<sequence length="364" mass="38083">MSDTLQRDDTIATPIAITGLSPSDSYRRHSRRRLLFLVAAIGVVLVSLMVDLITGPASLSIAEVFHTLLSPWGGSGREHVIVWMLRMPTALLALLVGAALGVAGAEMQTILNNPLASPYTLGVSSGACFGAALALVFGTGASLVGSTVLVPLAAFGFAMLSSATVYGIARVKGGSTESIVLGGVALHFLFSAGVAFLKFVSSEDQLAAIVFWIFGSLQGATWPKLMLVSACLLVTLPVLALDAWKLTALRLGDDRANSLGLDVRTLRRRILLIVSLLTATAVCFVGAVGFVGLVAPHIARMSVGEDQRYFLPLSAILGALLLSCASIVSKCIIPGTVFPLGVATAFIGVPFFISLILGGRSRFW</sequence>
<keyword evidence="7 8" id="KW-0472">Membrane</keyword>
<evidence type="ECO:0000256" key="4">
    <source>
        <dbReference type="ARBA" id="ARBA00022475"/>
    </source>
</evidence>
<evidence type="ECO:0000256" key="3">
    <source>
        <dbReference type="ARBA" id="ARBA00022448"/>
    </source>
</evidence>
<evidence type="ECO:0000313" key="9">
    <source>
        <dbReference type="EMBL" id="QDU60425.1"/>
    </source>
</evidence>
<evidence type="ECO:0000256" key="6">
    <source>
        <dbReference type="ARBA" id="ARBA00022989"/>
    </source>
</evidence>
<dbReference type="SUPFAM" id="SSF81345">
    <property type="entry name" value="ABC transporter involved in vitamin B12 uptake, BtuC"/>
    <property type="match status" value="1"/>
</dbReference>
<dbReference type="FunFam" id="1.10.3470.10:FF:000001">
    <property type="entry name" value="Vitamin B12 ABC transporter permease BtuC"/>
    <property type="match status" value="1"/>
</dbReference>
<reference evidence="9 10" key="1">
    <citation type="submission" date="2019-02" db="EMBL/GenBank/DDBJ databases">
        <title>Deep-cultivation of Planctomycetes and their phenomic and genomic characterization uncovers novel biology.</title>
        <authorList>
            <person name="Wiegand S."/>
            <person name="Jogler M."/>
            <person name="Boedeker C."/>
            <person name="Pinto D."/>
            <person name="Vollmers J."/>
            <person name="Rivas-Marin E."/>
            <person name="Kohn T."/>
            <person name="Peeters S.H."/>
            <person name="Heuer A."/>
            <person name="Rast P."/>
            <person name="Oberbeckmann S."/>
            <person name="Bunk B."/>
            <person name="Jeske O."/>
            <person name="Meyerdierks A."/>
            <person name="Storesund J.E."/>
            <person name="Kallscheuer N."/>
            <person name="Luecker S."/>
            <person name="Lage O.M."/>
            <person name="Pohl T."/>
            <person name="Merkel B.J."/>
            <person name="Hornburger P."/>
            <person name="Mueller R.-W."/>
            <person name="Bruemmer F."/>
            <person name="Labrenz M."/>
            <person name="Spormann A.M."/>
            <person name="Op den Camp H."/>
            <person name="Overmann J."/>
            <person name="Amann R."/>
            <person name="Jetten M.S.M."/>
            <person name="Mascher T."/>
            <person name="Medema M.H."/>
            <person name="Devos D.P."/>
            <person name="Kaster A.-K."/>
            <person name="Ovreas L."/>
            <person name="Rohde M."/>
            <person name="Galperin M.Y."/>
            <person name="Jogler C."/>
        </authorList>
    </citation>
    <scope>NUCLEOTIDE SEQUENCE [LARGE SCALE GENOMIC DNA]</scope>
    <source>
        <strain evidence="9 10">Pan216</strain>
    </source>
</reference>
<dbReference type="EMBL" id="CP036279">
    <property type="protein sequence ID" value="QDU60425.1"/>
    <property type="molecule type" value="Genomic_DNA"/>
</dbReference>
<dbReference type="AlphaFoldDB" id="A0A518B0D4"/>
<keyword evidence="6 8" id="KW-1133">Transmembrane helix</keyword>
<dbReference type="InterPro" id="IPR000522">
    <property type="entry name" value="ABC_transptr_permease_BtuC"/>
</dbReference>
<evidence type="ECO:0000256" key="5">
    <source>
        <dbReference type="ARBA" id="ARBA00022692"/>
    </source>
</evidence>
<organism evidence="9 10">
    <name type="scientific">Kolteria novifilia</name>
    <dbReference type="NCBI Taxonomy" id="2527975"/>
    <lineage>
        <taxon>Bacteria</taxon>
        <taxon>Pseudomonadati</taxon>
        <taxon>Planctomycetota</taxon>
        <taxon>Planctomycetia</taxon>
        <taxon>Kolteriales</taxon>
        <taxon>Kolteriaceae</taxon>
        <taxon>Kolteria</taxon>
    </lineage>
</organism>
<proteinExistence type="inferred from homology"/>
<keyword evidence="4" id="KW-1003">Cell membrane</keyword>
<dbReference type="GO" id="GO:0022857">
    <property type="term" value="F:transmembrane transporter activity"/>
    <property type="evidence" value="ECO:0007669"/>
    <property type="project" value="InterPro"/>
</dbReference>
<dbReference type="Proteomes" id="UP000317093">
    <property type="component" value="Chromosome"/>
</dbReference>
<name>A0A518B0D4_9BACT</name>
<dbReference type="KEGG" id="knv:Pan216_12640"/>
<feature type="transmembrane region" description="Helical" evidence="8">
    <location>
        <begin position="270"/>
        <end position="297"/>
    </location>
</feature>
<keyword evidence="3" id="KW-0813">Transport</keyword>
<feature type="transmembrane region" description="Helical" evidence="8">
    <location>
        <begin position="143"/>
        <end position="167"/>
    </location>
</feature>
<keyword evidence="10" id="KW-1185">Reference proteome</keyword>
<protein>
    <submittedName>
        <fullName evidence="9">Hemin transport system permease protein HmuU</fullName>
    </submittedName>
</protein>
<feature type="transmembrane region" description="Helical" evidence="8">
    <location>
        <begin position="309"/>
        <end position="328"/>
    </location>
</feature>
<accession>A0A518B0D4</accession>
<evidence type="ECO:0000256" key="8">
    <source>
        <dbReference type="SAM" id="Phobius"/>
    </source>
</evidence>
<keyword evidence="5 8" id="KW-0812">Transmembrane</keyword>
<feature type="transmembrane region" description="Helical" evidence="8">
    <location>
        <begin position="115"/>
        <end position="137"/>
    </location>
</feature>
<dbReference type="Gene3D" id="1.10.3470.10">
    <property type="entry name" value="ABC transporter involved in vitamin B12 uptake, BtuC"/>
    <property type="match status" value="1"/>
</dbReference>
<feature type="transmembrane region" description="Helical" evidence="8">
    <location>
        <begin position="81"/>
        <end position="103"/>
    </location>
</feature>
<dbReference type="Pfam" id="PF01032">
    <property type="entry name" value="FecCD"/>
    <property type="match status" value="1"/>
</dbReference>
<evidence type="ECO:0000256" key="7">
    <source>
        <dbReference type="ARBA" id="ARBA00023136"/>
    </source>
</evidence>
<dbReference type="OrthoDB" id="9792889at2"/>
<dbReference type="RefSeq" id="WP_145256221.1">
    <property type="nucleotide sequence ID" value="NZ_CP036279.1"/>
</dbReference>
<feature type="transmembrane region" description="Helical" evidence="8">
    <location>
        <begin position="179"/>
        <end position="200"/>
    </location>
</feature>
<evidence type="ECO:0000256" key="2">
    <source>
        <dbReference type="ARBA" id="ARBA00007935"/>
    </source>
</evidence>
<feature type="transmembrane region" description="Helical" evidence="8">
    <location>
        <begin position="340"/>
        <end position="359"/>
    </location>
</feature>
<feature type="transmembrane region" description="Helical" evidence="8">
    <location>
        <begin position="220"/>
        <end position="241"/>
    </location>
</feature>
<evidence type="ECO:0000256" key="1">
    <source>
        <dbReference type="ARBA" id="ARBA00004651"/>
    </source>
</evidence>
<comment type="similarity">
    <text evidence="2">Belongs to the binding-protein-dependent transport system permease family. FecCD subfamily.</text>
</comment>
<dbReference type="GO" id="GO:0005886">
    <property type="term" value="C:plasma membrane"/>
    <property type="evidence" value="ECO:0007669"/>
    <property type="project" value="UniProtKB-SubCell"/>
</dbReference>